<dbReference type="CDD" id="cd02423">
    <property type="entry name" value="Peptidase_C39G"/>
    <property type="match status" value="1"/>
</dbReference>
<dbReference type="GO" id="GO:0008233">
    <property type="term" value="F:peptidase activity"/>
    <property type="evidence" value="ECO:0007669"/>
    <property type="project" value="InterPro"/>
</dbReference>
<protein>
    <recommendedName>
        <fullName evidence="1">Peptidase C39 domain-containing protein</fullName>
    </recommendedName>
</protein>
<dbReference type="GO" id="GO:0016020">
    <property type="term" value="C:membrane"/>
    <property type="evidence" value="ECO:0007669"/>
    <property type="project" value="InterPro"/>
</dbReference>
<name>A0A7C5L2T4_AQUAO</name>
<dbReference type="InterPro" id="IPR005074">
    <property type="entry name" value="Peptidase_C39"/>
</dbReference>
<dbReference type="Pfam" id="PF03412">
    <property type="entry name" value="Peptidase_C39"/>
    <property type="match status" value="1"/>
</dbReference>
<dbReference type="GO" id="GO:0006508">
    <property type="term" value="P:proteolysis"/>
    <property type="evidence" value="ECO:0007669"/>
    <property type="project" value="InterPro"/>
</dbReference>
<comment type="caution">
    <text evidence="2">The sequence shown here is derived from an EMBL/GenBank/DDBJ whole genome shotgun (WGS) entry which is preliminary data.</text>
</comment>
<organism evidence="2">
    <name type="scientific">Aquifex aeolicus</name>
    <dbReference type="NCBI Taxonomy" id="63363"/>
    <lineage>
        <taxon>Bacteria</taxon>
        <taxon>Pseudomonadati</taxon>
        <taxon>Aquificota</taxon>
        <taxon>Aquificia</taxon>
        <taxon>Aquificales</taxon>
        <taxon>Aquificaceae</taxon>
        <taxon>Aquifex</taxon>
    </lineage>
</organism>
<dbReference type="Gene3D" id="3.90.70.10">
    <property type="entry name" value="Cysteine proteinases"/>
    <property type="match status" value="1"/>
</dbReference>
<dbReference type="PROSITE" id="PS50990">
    <property type="entry name" value="PEPTIDASE_C39"/>
    <property type="match status" value="1"/>
</dbReference>
<reference evidence="2" key="1">
    <citation type="journal article" date="2020" name="mSystems">
        <title>Genome- and Community-Level Interaction Insights into Carbon Utilization and Element Cycling Functions of Hydrothermarchaeota in Hydrothermal Sediment.</title>
        <authorList>
            <person name="Zhou Z."/>
            <person name="Liu Y."/>
            <person name="Xu W."/>
            <person name="Pan J."/>
            <person name="Luo Z.H."/>
            <person name="Li M."/>
        </authorList>
    </citation>
    <scope>NUCLEOTIDE SEQUENCE [LARGE SCALE GENOMIC DNA]</scope>
    <source>
        <strain evidence="2">HyVt-501</strain>
    </source>
</reference>
<feature type="domain" description="Peptidase C39" evidence="1">
    <location>
        <begin position="58"/>
        <end position="189"/>
    </location>
</feature>
<dbReference type="Proteomes" id="UP000885792">
    <property type="component" value="Unassembled WGS sequence"/>
</dbReference>
<evidence type="ECO:0000259" key="1">
    <source>
        <dbReference type="PROSITE" id="PS50990"/>
    </source>
</evidence>
<gene>
    <name evidence="2" type="ORF">ENJ61_05080</name>
</gene>
<accession>A0A7C5L2T4</accession>
<evidence type="ECO:0000313" key="2">
    <source>
        <dbReference type="EMBL" id="HHJ64264.1"/>
    </source>
</evidence>
<dbReference type="EMBL" id="DRNB01000181">
    <property type="protein sequence ID" value="HHJ64264.1"/>
    <property type="molecule type" value="Genomic_DNA"/>
</dbReference>
<sequence>MIYLILLFLTFLFGCSAKWEVGEGRTRVYMGSGIFGTVSLQPEVKPLHDLKFDKVVRQHYDYSCGSAAVATVTNYYLGLEFDEATVINMLFKVGNPEKIMKRKGFSLLDIKRLFETLGYRALGVKTTIETLAKVRKPAIVTIVIGNYKHYVVFRGVYEGRVVVSDPAFGTAVLPVHEFEKMWYKNIALIIDHTDIEETDLAVSEKELLIVKKDEINRNLINYSLPVYRTDKDF</sequence>
<dbReference type="GO" id="GO:0005524">
    <property type="term" value="F:ATP binding"/>
    <property type="evidence" value="ECO:0007669"/>
    <property type="project" value="InterPro"/>
</dbReference>
<dbReference type="AlphaFoldDB" id="A0A7C5L2T4"/>
<proteinExistence type="predicted"/>